<organism evidence="2 3">
    <name type="scientific">Stephania yunnanensis</name>
    <dbReference type="NCBI Taxonomy" id="152371"/>
    <lineage>
        <taxon>Eukaryota</taxon>
        <taxon>Viridiplantae</taxon>
        <taxon>Streptophyta</taxon>
        <taxon>Embryophyta</taxon>
        <taxon>Tracheophyta</taxon>
        <taxon>Spermatophyta</taxon>
        <taxon>Magnoliopsida</taxon>
        <taxon>Ranunculales</taxon>
        <taxon>Menispermaceae</taxon>
        <taxon>Menispermoideae</taxon>
        <taxon>Cissampelideae</taxon>
        <taxon>Stephania</taxon>
    </lineage>
</organism>
<feature type="compositionally biased region" description="Low complexity" evidence="1">
    <location>
        <begin position="161"/>
        <end position="174"/>
    </location>
</feature>
<evidence type="ECO:0000256" key="1">
    <source>
        <dbReference type="SAM" id="MobiDB-lite"/>
    </source>
</evidence>
<gene>
    <name evidence="2" type="ORF">Syun_019527</name>
</gene>
<protein>
    <submittedName>
        <fullName evidence="2">Uncharacterized protein</fullName>
    </submittedName>
</protein>
<evidence type="ECO:0000313" key="2">
    <source>
        <dbReference type="EMBL" id="KAK9121910.1"/>
    </source>
</evidence>
<accession>A0AAP0IV10</accession>
<keyword evidence="3" id="KW-1185">Reference proteome</keyword>
<dbReference type="Proteomes" id="UP001420932">
    <property type="component" value="Unassembled WGS sequence"/>
</dbReference>
<name>A0AAP0IV10_9MAGN</name>
<evidence type="ECO:0000313" key="3">
    <source>
        <dbReference type="Proteomes" id="UP001420932"/>
    </source>
</evidence>
<reference evidence="2 3" key="1">
    <citation type="submission" date="2024-01" db="EMBL/GenBank/DDBJ databases">
        <title>Genome assemblies of Stephania.</title>
        <authorList>
            <person name="Yang L."/>
        </authorList>
    </citation>
    <scope>NUCLEOTIDE SEQUENCE [LARGE SCALE GENOMIC DNA]</scope>
    <source>
        <strain evidence="2">YNDBR</strain>
        <tissue evidence="2">Leaf</tissue>
    </source>
</reference>
<feature type="compositionally biased region" description="Low complexity" evidence="1">
    <location>
        <begin position="192"/>
        <end position="204"/>
    </location>
</feature>
<dbReference type="AlphaFoldDB" id="A0AAP0IV10"/>
<sequence length="238" mass="26022">MQHHLEWGITHERVEREAEGNIEDDEGRYWFGPCHVDIKAFGDHVDPCGGLQRNSTFSEGAIPFAPRLLLPETDAENILCVGFGGDEELGGERPRTEEEGGQPSHVDQRDTSDEVDAAEEGLAALSREESGHEAGDHNRGAGRSEAEVSREEVAADQRKSGAATGEHGAAATGHQSSQRWRRRRSSEGGGERSTTTTTTNNNNGEAERPRDDAIQEFAVMAKARKPNNNARRDVADQR</sequence>
<proteinExistence type="predicted"/>
<feature type="region of interest" description="Disordered" evidence="1">
    <location>
        <begin position="83"/>
        <end position="213"/>
    </location>
</feature>
<feature type="compositionally biased region" description="Basic and acidic residues" evidence="1">
    <location>
        <begin position="126"/>
        <end position="159"/>
    </location>
</feature>
<dbReference type="EMBL" id="JBBNAF010000008">
    <property type="protein sequence ID" value="KAK9121910.1"/>
    <property type="molecule type" value="Genomic_DNA"/>
</dbReference>
<comment type="caution">
    <text evidence="2">The sequence shown here is derived from an EMBL/GenBank/DDBJ whole genome shotgun (WGS) entry which is preliminary data.</text>
</comment>